<dbReference type="Proteomes" id="UP001501237">
    <property type="component" value="Unassembled WGS sequence"/>
</dbReference>
<gene>
    <name evidence="1" type="ORF">GCM10010468_53560</name>
</gene>
<evidence type="ECO:0000313" key="1">
    <source>
        <dbReference type="EMBL" id="GAA3225726.1"/>
    </source>
</evidence>
<dbReference type="PANTHER" id="PTHR42535">
    <property type="entry name" value="OOKINETE PROTEIN, PUTATIVE-RELATED"/>
    <property type="match status" value="1"/>
</dbReference>
<evidence type="ECO:0000313" key="2">
    <source>
        <dbReference type="Proteomes" id="UP001501237"/>
    </source>
</evidence>
<keyword evidence="2" id="KW-1185">Reference proteome</keyword>
<dbReference type="PANTHER" id="PTHR42535:SF2">
    <property type="entry name" value="CHROMOSOME UNDETERMINED SCAFFOLD_146, WHOLE GENOME SHOTGUN SEQUENCE"/>
    <property type="match status" value="1"/>
</dbReference>
<proteinExistence type="predicted"/>
<protein>
    <recommendedName>
        <fullName evidence="3">Concanavalin A-like lectin/glucanase superfamily protein</fullName>
    </recommendedName>
</protein>
<dbReference type="SUPFAM" id="SSF49899">
    <property type="entry name" value="Concanavalin A-like lectins/glucanases"/>
    <property type="match status" value="1"/>
</dbReference>
<evidence type="ECO:0008006" key="3">
    <source>
        <dbReference type="Google" id="ProtNLM"/>
    </source>
</evidence>
<organism evidence="1 2">
    <name type="scientific">Actinocorallia longicatena</name>
    <dbReference type="NCBI Taxonomy" id="111803"/>
    <lineage>
        <taxon>Bacteria</taxon>
        <taxon>Bacillati</taxon>
        <taxon>Actinomycetota</taxon>
        <taxon>Actinomycetes</taxon>
        <taxon>Streptosporangiales</taxon>
        <taxon>Thermomonosporaceae</taxon>
        <taxon>Actinocorallia</taxon>
    </lineage>
</organism>
<comment type="caution">
    <text evidence="1">The sequence shown here is derived from an EMBL/GenBank/DDBJ whole genome shotgun (WGS) entry which is preliminary data.</text>
</comment>
<reference evidence="2" key="1">
    <citation type="journal article" date="2019" name="Int. J. Syst. Evol. Microbiol.">
        <title>The Global Catalogue of Microorganisms (GCM) 10K type strain sequencing project: providing services to taxonomists for standard genome sequencing and annotation.</title>
        <authorList>
            <consortium name="The Broad Institute Genomics Platform"/>
            <consortium name="The Broad Institute Genome Sequencing Center for Infectious Disease"/>
            <person name="Wu L."/>
            <person name="Ma J."/>
        </authorList>
    </citation>
    <scope>NUCLEOTIDE SEQUENCE [LARGE SCALE GENOMIC DNA]</scope>
    <source>
        <strain evidence="2">JCM 9377</strain>
    </source>
</reference>
<dbReference type="InterPro" id="IPR013320">
    <property type="entry name" value="ConA-like_dom_sf"/>
</dbReference>
<accession>A0ABP6QF44</accession>
<dbReference type="RefSeq" id="WP_344833462.1">
    <property type="nucleotide sequence ID" value="NZ_BAAAUV010000015.1"/>
</dbReference>
<dbReference type="EMBL" id="BAAAUV010000015">
    <property type="protein sequence ID" value="GAA3225726.1"/>
    <property type="molecule type" value="Genomic_DNA"/>
</dbReference>
<dbReference type="Gene3D" id="2.60.120.200">
    <property type="match status" value="1"/>
</dbReference>
<name>A0ABP6QF44_9ACTN</name>
<sequence length="217" mass="23580">MLAAHWTFEDDTIQQSGRQRQALDVTGTGLRAALDSGVGVVPGRVGRALSFHGSDRAVIPAAPQLALSQLFGFSVAFFLRLAEEPTGQWRGVFYKPVGPHDARGMGSWIYPDEQRLRFQLFTVKGGAEYADTQTLMRAGAWTHVAMVVDPDEIYLYLDGKLDMAVRLDHPVVTPAGPIYLGCDPTGLGFVGQVADLRVYATALTSESITELSRQDAP</sequence>
<dbReference type="Pfam" id="PF13385">
    <property type="entry name" value="Laminin_G_3"/>
    <property type="match status" value="1"/>
</dbReference>